<dbReference type="HOGENOM" id="CLU_674347_0_0_1"/>
<dbReference type="AlphaFoldDB" id="C5G0H0"/>
<dbReference type="OrthoDB" id="4757858at2759"/>
<dbReference type="GeneID" id="9227376"/>
<evidence type="ECO:0000313" key="1">
    <source>
        <dbReference type="EMBL" id="EEQ35623.1"/>
    </source>
</evidence>
<keyword evidence="2" id="KW-1185">Reference proteome</keyword>
<accession>C5G0H0</accession>
<sequence length="402" mass="46221">MASILAIFPPEILLAIVRQLDPSRLCRRSLEYDTFDELDWESYAALASLARTCKTLRHLAQVQLFRHVPMGYGNALRLTRTLVKQPHLAGAVKDLTIGYMWRKGRRKGFKWDICDEDSTLLDKYLAVYCSKEPDTSTEEPPAVWRYPNCDLGDITGALAAVAIAQTPNIQRLVLDRIYWTIPKSFTLPELPFLTEFYYIHAFEQFDTQDNYILNIIFAAAPALKKFHAHILDSIPPNIPYSNVTEAIFTWSCLSYASFKAIVEGFPHLQKFTYECKKETWADNPPAGPREIAELLRFRKDTVTHLSLDFRQSNRYVNDQEYVQIIEHMYALESLVLGLQLLTDHEATTAALLRYLPKSIQSLDMLCIVFGPEFEMMARTLQGQFPGLKIRFEDEDEESLTFP</sequence>
<name>C5G0H0_ARTOC</name>
<dbReference type="RefSeq" id="XP_002843359.1">
    <property type="nucleotide sequence ID" value="XM_002843313.1"/>
</dbReference>
<organism evidence="1 2">
    <name type="scientific">Arthroderma otae (strain ATCC MYA-4605 / CBS 113480)</name>
    <name type="common">Microsporum canis</name>
    <dbReference type="NCBI Taxonomy" id="554155"/>
    <lineage>
        <taxon>Eukaryota</taxon>
        <taxon>Fungi</taxon>
        <taxon>Dikarya</taxon>
        <taxon>Ascomycota</taxon>
        <taxon>Pezizomycotina</taxon>
        <taxon>Eurotiomycetes</taxon>
        <taxon>Eurotiomycetidae</taxon>
        <taxon>Onygenales</taxon>
        <taxon>Arthrodermataceae</taxon>
        <taxon>Microsporum</taxon>
    </lineage>
</organism>
<evidence type="ECO:0008006" key="3">
    <source>
        <dbReference type="Google" id="ProtNLM"/>
    </source>
</evidence>
<dbReference type="VEuPathDB" id="FungiDB:MCYG_08442"/>
<dbReference type="InterPro" id="IPR032675">
    <property type="entry name" value="LRR_dom_sf"/>
</dbReference>
<evidence type="ECO:0000313" key="2">
    <source>
        <dbReference type="Proteomes" id="UP000002035"/>
    </source>
</evidence>
<dbReference type="eggNOG" id="ENOG502SUIG">
    <property type="taxonomic scope" value="Eukaryota"/>
</dbReference>
<dbReference type="EMBL" id="DS995708">
    <property type="protein sequence ID" value="EEQ35623.1"/>
    <property type="molecule type" value="Genomic_DNA"/>
</dbReference>
<reference evidence="2" key="1">
    <citation type="journal article" date="2012" name="MBio">
        <title>Comparative genome analysis of Trichophyton rubrum and related dermatophytes reveals candidate genes involved in infection.</title>
        <authorList>
            <person name="Martinez D.A."/>
            <person name="Oliver B.G."/>
            <person name="Graeser Y."/>
            <person name="Goldberg J.M."/>
            <person name="Li W."/>
            <person name="Martinez-Rossi N.M."/>
            <person name="Monod M."/>
            <person name="Shelest E."/>
            <person name="Barton R.C."/>
            <person name="Birch E."/>
            <person name="Brakhage A.A."/>
            <person name="Chen Z."/>
            <person name="Gurr S.J."/>
            <person name="Heiman D."/>
            <person name="Heitman J."/>
            <person name="Kosti I."/>
            <person name="Rossi A."/>
            <person name="Saif S."/>
            <person name="Samalova M."/>
            <person name="Saunders C.W."/>
            <person name="Shea T."/>
            <person name="Summerbell R.C."/>
            <person name="Xu J."/>
            <person name="Young S."/>
            <person name="Zeng Q."/>
            <person name="Birren B.W."/>
            <person name="Cuomo C.A."/>
            <person name="White T.C."/>
        </authorList>
    </citation>
    <scope>NUCLEOTIDE SEQUENCE [LARGE SCALE GENOMIC DNA]</scope>
    <source>
        <strain evidence="2">ATCC MYA-4605 / CBS 113480</strain>
    </source>
</reference>
<dbReference type="STRING" id="554155.C5G0H0"/>
<dbReference type="OMA" id="TEFYYIH"/>
<dbReference type="Gene3D" id="3.80.10.10">
    <property type="entry name" value="Ribonuclease Inhibitor"/>
    <property type="match status" value="1"/>
</dbReference>
<dbReference type="Proteomes" id="UP000002035">
    <property type="component" value="Unassembled WGS sequence"/>
</dbReference>
<proteinExistence type="predicted"/>
<gene>
    <name evidence="1" type="ORF">MCYG_08442</name>
</gene>
<protein>
    <recommendedName>
        <fullName evidence="3">F-box domain-containing protein</fullName>
    </recommendedName>
</protein>